<dbReference type="GO" id="GO:0005829">
    <property type="term" value="C:cytosol"/>
    <property type="evidence" value="ECO:0007669"/>
    <property type="project" value="TreeGrafter"/>
</dbReference>
<dbReference type="Pfam" id="PF01584">
    <property type="entry name" value="CheW"/>
    <property type="match status" value="1"/>
</dbReference>
<name>A0A1T4X958_9CLOT</name>
<dbReference type="SUPFAM" id="SSF50341">
    <property type="entry name" value="CheW-like"/>
    <property type="match status" value="1"/>
</dbReference>
<dbReference type="AlphaFoldDB" id="A0A1T4X958"/>
<keyword evidence="3" id="KW-1185">Reference proteome</keyword>
<gene>
    <name evidence="2" type="ORF">SAMN05443428_10744</name>
</gene>
<dbReference type="GO" id="GO:0007165">
    <property type="term" value="P:signal transduction"/>
    <property type="evidence" value="ECO:0007669"/>
    <property type="project" value="InterPro"/>
</dbReference>
<dbReference type="Gene3D" id="2.30.30.40">
    <property type="entry name" value="SH3 Domains"/>
    <property type="match status" value="1"/>
</dbReference>
<dbReference type="OrthoDB" id="9794382at2"/>
<protein>
    <submittedName>
        <fullName evidence="2">Purine-binding chemotaxis protein CheW</fullName>
    </submittedName>
</protein>
<evidence type="ECO:0000313" key="2">
    <source>
        <dbReference type="EMBL" id="SKA86132.1"/>
    </source>
</evidence>
<evidence type="ECO:0000259" key="1">
    <source>
        <dbReference type="PROSITE" id="PS50851"/>
    </source>
</evidence>
<feature type="domain" description="CheW-like" evidence="1">
    <location>
        <begin position="1"/>
        <end position="130"/>
    </location>
</feature>
<dbReference type="PROSITE" id="PS50851">
    <property type="entry name" value="CHEW"/>
    <property type="match status" value="1"/>
</dbReference>
<accession>A0A1T4X958</accession>
<dbReference type="Proteomes" id="UP000190105">
    <property type="component" value="Unassembled WGS sequence"/>
</dbReference>
<proteinExistence type="predicted"/>
<dbReference type="RefSeq" id="WP_078696195.1">
    <property type="nucleotide sequence ID" value="NZ_FUYH01000007.1"/>
</dbReference>
<reference evidence="3" key="1">
    <citation type="submission" date="2017-02" db="EMBL/GenBank/DDBJ databases">
        <authorList>
            <person name="Varghese N."/>
            <person name="Submissions S."/>
        </authorList>
    </citation>
    <scope>NUCLEOTIDE SEQUENCE [LARGE SCALE GENOMIC DNA]</scope>
    <source>
        <strain evidence="3">USBA 833</strain>
    </source>
</reference>
<sequence length="130" mass="14481">MQIVIFNLGSEKYALTTDIVHGIEKMMSITKVPTAPYYVKGLSNLRGSIITIIDLKTFLNIENNGQEQNIIVVEINDERAGFIVDGVEEVVEISDDMIEKVDDNTGFVKGAVNFDKYIVTLLEGEALINR</sequence>
<dbReference type="InterPro" id="IPR036061">
    <property type="entry name" value="CheW-like_dom_sf"/>
</dbReference>
<dbReference type="EMBL" id="FUYH01000007">
    <property type="protein sequence ID" value="SKA86132.1"/>
    <property type="molecule type" value="Genomic_DNA"/>
</dbReference>
<dbReference type="PANTHER" id="PTHR22617:SF23">
    <property type="entry name" value="CHEMOTAXIS PROTEIN CHEW"/>
    <property type="match status" value="1"/>
</dbReference>
<dbReference type="InterPro" id="IPR039315">
    <property type="entry name" value="CheW"/>
</dbReference>
<dbReference type="Gene3D" id="2.40.50.180">
    <property type="entry name" value="CheA-289, Domain 4"/>
    <property type="match status" value="1"/>
</dbReference>
<dbReference type="GO" id="GO:0006935">
    <property type="term" value="P:chemotaxis"/>
    <property type="evidence" value="ECO:0007669"/>
    <property type="project" value="InterPro"/>
</dbReference>
<dbReference type="SMART" id="SM00260">
    <property type="entry name" value="CheW"/>
    <property type="match status" value="1"/>
</dbReference>
<evidence type="ECO:0000313" key="3">
    <source>
        <dbReference type="Proteomes" id="UP000190105"/>
    </source>
</evidence>
<dbReference type="InterPro" id="IPR002545">
    <property type="entry name" value="CheW-lke_dom"/>
</dbReference>
<dbReference type="STRING" id="1147123.SAMN05443428_10744"/>
<organism evidence="2 3">
    <name type="scientific">Caloramator quimbayensis</name>
    <dbReference type="NCBI Taxonomy" id="1147123"/>
    <lineage>
        <taxon>Bacteria</taxon>
        <taxon>Bacillati</taxon>
        <taxon>Bacillota</taxon>
        <taxon>Clostridia</taxon>
        <taxon>Eubacteriales</taxon>
        <taxon>Clostridiaceae</taxon>
        <taxon>Caloramator</taxon>
    </lineage>
</organism>
<dbReference type="PANTHER" id="PTHR22617">
    <property type="entry name" value="CHEMOTAXIS SENSOR HISTIDINE KINASE-RELATED"/>
    <property type="match status" value="1"/>
</dbReference>